<evidence type="ECO:0000256" key="3">
    <source>
        <dbReference type="ARBA" id="ARBA00022679"/>
    </source>
</evidence>
<name>A0ABP9US48_9BACT</name>
<keyword evidence="3" id="KW-0808">Transferase</keyword>
<evidence type="ECO:0000256" key="2">
    <source>
        <dbReference type="ARBA" id="ARBA00022676"/>
    </source>
</evidence>
<dbReference type="Gene3D" id="3.90.550.10">
    <property type="entry name" value="Spore Coat Polysaccharide Biosynthesis Protein SpsA, Chain A"/>
    <property type="match status" value="1"/>
</dbReference>
<dbReference type="InterPro" id="IPR050834">
    <property type="entry name" value="Glycosyltransf_2"/>
</dbReference>
<organism evidence="5 6">
    <name type="scientific">Haloferula sargassicola</name>
    <dbReference type="NCBI Taxonomy" id="490096"/>
    <lineage>
        <taxon>Bacteria</taxon>
        <taxon>Pseudomonadati</taxon>
        <taxon>Verrucomicrobiota</taxon>
        <taxon>Verrucomicrobiia</taxon>
        <taxon>Verrucomicrobiales</taxon>
        <taxon>Verrucomicrobiaceae</taxon>
        <taxon>Haloferula</taxon>
    </lineage>
</organism>
<accession>A0ABP9US48</accession>
<dbReference type="PANTHER" id="PTHR43685:SF5">
    <property type="entry name" value="GLYCOSYLTRANSFERASE EPSE-RELATED"/>
    <property type="match status" value="1"/>
</dbReference>
<dbReference type="InterPro" id="IPR029044">
    <property type="entry name" value="Nucleotide-diphossugar_trans"/>
</dbReference>
<feature type="domain" description="Glycosyltransferase 2-like" evidence="4">
    <location>
        <begin position="6"/>
        <end position="170"/>
    </location>
</feature>
<gene>
    <name evidence="5" type="ORF">Hsar01_02749</name>
</gene>
<evidence type="ECO:0000256" key="1">
    <source>
        <dbReference type="ARBA" id="ARBA00006739"/>
    </source>
</evidence>
<reference evidence="5 6" key="1">
    <citation type="submission" date="2024-02" db="EMBL/GenBank/DDBJ databases">
        <title>Haloferula sargassicola NBRC 104335.</title>
        <authorList>
            <person name="Ichikawa N."/>
            <person name="Katano-Makiyama Y."/>
            <person name="Hidaka K."/>
        </authorList>
    </citation>
    <scope>NUCLEOTIDE SEQUENCE [LARGE SCALE GENOMIC DNA]</scope>
    <source>
        <strain evidence="5 6">NBRC 104335</strain>
    </source>
</reference>
<evidence type="ECO:0000313" key="5">
    <source>
        <dbReference type="EMBL" id="GAA5483516.1"/>
    </source>
</evidence>
<dbReference type="SUPFAM" id="SSF53448">
    <property type="entry name" value="Nucleotide-diphospho-sugar transferases"/>
    <property type="match status" value="1"/>
</dbReference>
<protein>
    <recommendedName>
        <fullName evidence="4">Glycosyltransferase 2-like domain-containing protein</fullName>
    </recommendedName>
</protein>
<keyword evidence="6" id="KW-1185">Reference proteome</keyword>
<sequence length="333" mass="36784">MSPRVSVVLPFRDAQETLAAAVESVLAQDEGDFELLAVDDGSVDHSRRVVEAFSDRRIRLLNNQDAPGIVGALMTGVRAARSGWIARMDADDVSHPERLRLCLDRAEAGDEPGVVSGRVRLTSALGEGMQRYVDWVNGLADHEAISRARFIECPLVHPSTLIRRSWLERVGGYRDRPWAEDHDLWLRLLAAGCRFARIAERVLDWRDSPKRATRSDPRYGDKARIAMRAQHLAQLEGIRKHGAWIAGAGPTGKRLRRALAAEGVRIHGFAEVHPRRIGQKIHGLPVHACEPMLALRGRATVIGAAGGEAARIRLRRWAGDAGLIEGGDFWQAT</sequence>
<dbReference type="Pfam" id="PF00535">
    <property type="entry name" value="Glycos_transf_2"/>
    <property type="match status" value="1"/>
</dbReference>
<dbReference type="InterPro" id="IPR036291">
    <property type="entry name" value="NAD(P)-bd_dom_sf"/>
</dbReference>
<evidence type="ECO:0000259" key="4">
    <source>
        <dbReference type="Pfam" id="PF00535"/>
    </source>
</evidence>
<comment type="similarity">
    <text evidence="1">Belongs to the glycosyltransferase 2 family.</text>
</comment>
<dbReference type="EMBL" id="BAABRI010000015">
    <property type="protein sequence ID" value="GAA5483516.1"/>
    <property type="molecule type" value="Genomic_DNA"/>
</dbReference>
<dbReference type="PANTHER" id="PTHR43685">
    <property type="entry name" value="GLYCOSYLTRANSFERASE"/>
    <property type="match status" value="1"/>
</dbReference>
<dbReference type="SUPFAM" id="SSF51735">
    <property type="entry name" value="NAD(P)-binding Rossmann-fold domains"/>
    <property type="match status" value="1"/>
</dbReference>
<keyword evidence="2" id="KW-0328">Glycosyltransferase</keyword>
<dbReference type="Proteomes" id="UP001476282">
    <property type="component" value="Unassembled WGS sequence"/>
</dbReference>
<comment type="caution">
    <text evidence="5">The sequence shown here is derived from an EMBL/GenBank/DDBJ whole genome shotgun (WGS) entry which is preliminary data.</text>
</comment>
<dbReference type="RefSeq" id="WP_353567628.1">
    <property type="nucleotide sequence ID" value="NZ_BAABRI010000015.1"/>
</dbReference>
<dbReference type="InterPro" id="IPR001173">
    <property type="entry name" value="Glyco_trans_2-like"/>
</dbReference>
<proteinExistence type="inferred from homology"/>
<evidence type="ECO:0000313" key="6">
    <source>
        <dbReference type="Proteomes" id="UP001476282"/>
    </source>
</evidence>